<dbReference type="PROSITE" id="PS51782">
    <property type="entry name" value="LYSM"/>
    <property type="match status" value="3"/>
</dbReference>
<sequence length="1280" mass="137509">MDSFYTVIRNDTLFGIAQRFYGDGNKFPLIAQANGIANPRRISPGQVLRIPNLTPPHPGPSPDPQKPPDPVEFRLLRPADLLNVRCIAVGCRVVTDGATPTEPLARHTVVHGDNLWNLAVHHYGDGRLYRLIAEANHIPNASLIFPGQVLIVPRRPAPPPPPPPATHVVVAGDTLWDLAQRLYGNPFRYREIAAANHIANPSLIFPGQVLVIPGIGGPPPPPTGTRLVAVTDKAHLIVTFGPQNIYEEATLDDPLHQPPDPPDVARARAATDSRVVFELRKQAEIPFTVSGVLKALSTLGLRVPPLAVPRLEAGQQRPPGALAAPTAPGDDQTAIEAPYRLIVSPDVNGGFTHAADTAAAPSDSNRVELWHSRLGVRRIVDGKFVGVDENDDKLRTVRAVWTRDDDTQDADPAYGSLTPADRRAIVRQTANPKPNDGQAVIEPEPLAVEKLFLSALGAWVDWRVAWPRSAEYTGFHLSAYRHLAPMGRDSYVRVETPIYLFPFGHRGTLVKLTERRIEAAEGDRAAHLFKRYFIVLREHTRSYENERLNRLPFKRVSIDPLVSPDINQPPDPATTSFVPEVGADQYLWKITAVDWADRVITMVTALVAVPEGAPGGALTTWNGAIAKHKSIDVGGAEVAFAKAKTPGDTTARLQFLDLTGDAFPLTSTPWMVRAHITIPALTTVNRGGGPVAVEYEAAYTAAGFENDDPAQIFLVLDQENKLNFSGGSDRGGGFVEPNVAINALSRTRGAVGDKGAPDGIKDNKFNPDAFLGQALPKLFGLFDLKDILRKGRPLSEAPKLIADQLDFIGSVGADYANLVAGLQKARATLDVDIAAATTAGAGQRLQVLRNQTQLAIDKLAAKPVQPLIDSLSKIAKGEANSAGNLPSELQQALGAAKALTASQFLPAYLRALIERPSNALDSALALAQGNKLIEALKNPLEGSTVRYEWTPTITGWGPAPGDENLVFIPERPDQALTIAVEVRVPKAGGPHSDVSAQLRNFRLQLLPHEPLMSMTFSRIGFRVATGGKPEVDVQFDKLEFLGALGFIEKLRQLIPFDGFADPPYVDISPAGATAGFELALPSVAVGVFTLENIALSADCRVPFLGEAVTVGFGFCSKESPFRLTVMAIGGGGWVAIRLAPRGLVMLEMGLEAGASLSVDLGVASGSVSVMIGVYLRLEGEKGQLTAYFRIRGEVEVLGIASASITLELSLTYDFASGKLVGRASLRVEIEIAFFSASVEITCERKLAGSKGDPTLAMIMPPTEGGQAMWDQYFSSFAIGA</sequence>
<protein>
    <submittedName>
        <fullName evidence="3">LysM peptidoglycan-binding domain-containing protein</fullName>
    </submittedName>
</protein>
<accession>A0ABW7W888</accession>
<evidence type="ECO:0000256" key="1">
    <source>
        <dbReference type="SAM" id="MobiDB-lite"/>
    </source>
</evidence>
<dbReference type="Pfam" id="PF01476">
    <property type="entry name" value="LysM"/>
    <property type="match status" value="3"/>
</dbReference>
<proteinExistence type="predicted"/>
<dbReference type="Proteomes" id="UP001611450">
    <property type="component" value="Unassembled WGS sequence"/>
</dbReference>
<comment type="caution">
    <text evidence="3">The sequence shown here is derived from an EMBL/GenBank/DDBJ whole genome shotgun (WGS) entry which is preliminary data.</text>
</comment>
<reference evidence="3 4" key="1">
    <citation type="submission" date="2024-10" db="EMBL/GenBank/DDBJ databases">
        <title>The Natural Products Discovery Center: Release of the First 8490 Sequenced Strains for Exploring Actinobacteria Biosynthetic Diversity.</title>
        <authorList>
            <person name="Kalkreuter E."/>
            <person name="Kautsar S.A."/>
            <person name="Yang D."/>
            <person name="Bader C.D."/>
            <person name="Teijaro C.N."/>
            <person name="Fluegel L."/>
            <person name="Davis C.M."/>
            <person name="Simpson J.R."/>
            <person name="Lauterbach L."/>
            <person name="Steele A.D."/>
            <person name="Gui C."/>
            <person name="Meng S."/>
            <person name="Li G."/>
            <person name="Viehrig K."/>
            <person name="Ye F."/>
            <person name="Su P."/>
            <person name="Kiefer A.F."/>
            <person name="Nichols A."/>
            <person name="Cepeda A.J."/>
            <person name="Yan W."/>
            <person name="Fan B."/>
            <person name="Jiang Y."/>
            <person name="Adhikari A."/>
            <person name="Zheng C.-J."/>
            <person name="Schuster L."/>
            <person name="Cowan T.M."/>
            <person name="Smanski M.J."/>
            <person name="Chevrette M.G."/>
            <person name="De Carvalho L.P.S."/>
            <person name="Shen B."/>
        </authorList>
    </citation>
    <scope>NUCLEOTIDE SEQUENCE [LARGE SCALE GENOMIC DNA]</scope>
    <source>
        <strain evidence="3 4">NPDC019626</strain>
    </source>
</reference>
<dbReference type="SMART" id="SM00257">
    <property type="entry name" value="LysM"/>
    <property type="match status" value="3"/>
</dbReference>
<dbReference type="RefSeq" id="WP_396946094.1">
    <property type="nucleotide sequence ID" value="NZ_JBIRXV010000001.1"/>
</dbReference>
<feature type="domain" description="LysM" evidence="2">
    <location>
        <begin position="3"/>
        <end position="50"/>
    </location>
</feature>
<evidence type="ECO:0000313" key="3">
    <source>
        <dbReference type="EMBL" id="MFI2319030.1"/>
    </source>
</evidence>
<dbReference type="InterPro" id="IPR052196">
    <property type="entry name" value="Bact_Kbp"/>
</dbReference>
<organism evidence="3 4">
    <name type="scientific">Nocardia beijingensis</name>
    <dbReference type="NCBI Taxonomy" id="95162"/>
    <lineage>
        <taxon>Bacteria</taxon>
        <taxon>Bacillati</taxon>
        <taxon>Actinomycetota</taxon>
        <taxon>Actinomycetes</taxon>
        <taxon>Mycobacteriales</taxon>
        <taxon>Nocardiaceae</taxon>
        <taxon>Nocardia</taxon>
    </lineage>
</organism>
<dbReference type="CDD" id="cd00118">
    <property type="entry name" value="LysM"/>
    <property type="match status" value="3"/>
</dbReference>
<feature type="domain" description="LysM" evidence="2">
    <location>
        <begin position="105"/>
        <end position="152"/>
    </location>
</feature>
<feature type="compositionally biased region" description="Pro residues" evidence="1">
    <location>
        <begin position="53"/>
        <end position="68"/>
    </location>
</feature>
<dbReference type="PANTHER" id="PTHR34700:SF4">
    <property type="entry name" value="PHAGE-LIKE ELEMENT PBSX PROTEIN XKDP"/>
    <property type="match status" value="1"/>
</dbReference>
<dbReference type="InterPro" id="IPR018392">
    <property type="entry name" value="LysM"/>
</dbReference>
<feature type="domain" description="LysM" evidence="2">
    <location>
        <begin position="165"/>
        <end position="212"/>
    </location>
</feature>
<dbReference type="EMBL" id="JBIRXV010000001">
    <property type="protein sequence ID" value="MFI2319030.1"/>
    <property type="molecule type" value="Genomic_DNA"/>
</dbReference>
<dbReference type="PANTHER" id="PTHR34700">
    <property type="entry name" value="POTASSIUM BINDING PROTEIN KBP"/>
    <property type="match status" value="1"/>
</dbReference>
<gene>
    <name evidence="3" type="ORF">ACH47G_00955</name>
</gene>
<evidence type="ECO:0000313" key="4">
    <source>
        <dbReference type="Proteomes" id="UP001611450"/>
    </source>
</evidence>
<feature type="region of interest" description="Disordered" evidence="1">
    <location>
        <begin position="47"/>
        <end position="69"/>
    </location>
</feature>
<name>A0ABW7W888_9NOCA</name>
<dbReference type="Gene3D" id="3.10.350.10">
    <property type="entry name" value="LysM domain"/>
    <property type="match status" value="3"/>
</dbReference>
<dbReference type="SUPFAM" id="SSF54106">
    <property type="entry name" value="LysM domain"/>
    <property type="match status" value="3"/>
</dbReference>
<dbReference type="InterPro" id="IPR036779">
    <property type="entry name" value="LysM_dom_sf"/>
</dbReference>
<evidence type="ECO:0000259" key="2">
    <source>
        <dbReference type="PROSITE" id="PS51782"/>
    </source>
</evidence>
<keyword evidence="4" id="KW-1185">Reference proteome</keyword>